<name>G3HZ20_CRIGR</name>
<feature type="domain" description="ATP-dependent helicase C-terminal" evidence="1">
    <location>
        <begin position="73"/>
        <end position="142"/>
    </location>
</feature>
<dbReference type="GO" id="GO:0003676">
    <property type="term" value="F:nucleic acid binding"/>
    <property type="evidence" value="ECO:0007669"/>
    <property type="project" value="InterPro"/>
</dbReference>
<evidence type="ECO:0000259" key="1">
    <source>
        <dbReference type="Pfam" id="PF13307"/>
    </source>
</evidence>
<evidence type="ECO:0000313" key="2">
    <source>
        <dbReference type="EMBL" id="EGW08523.1"/>
    </source>
</evidence>
<dbReference type="GO" id="GO:0016818">
    <property type="term" value="F:hydrolase activity, acting on acid anhydrides, in phosphorus-containing anhydrides"/>
    <property type="evidence" value="ECO:0007669"/>
    <property type="project" value="InterPro"/>
</dbReference>
<dbReference type="Pfam" id="PF13307">
    <property type="entry name" value="Helicase_C_2"/>
    <property type="match status" value="1"/>
</dbReference>
<evidence type="ECO:0000313" key="3">
    <source>
        <dbReference type="Proteomes" id="UP000001075"/>
    </source>
</evidence>
<dbReference type="PANTHER" id="PTHR11472:SF41">
    <property type="entry name" value="ATP-DEPENDENT DNA HELICASE DDX11-RELATED"/>
    <property type="match status" value="1"/>
</dbReference>
<dbReference type="AlphaFoldDB" id="G3HZ20"/>
<dbReference type="GO" id="GO:0034085">
    <property type="term" value="P:establishment of sister chromatid cohesion"/>
    <property type="evidence" value="ECO:0007669"/>
    <property type="project" value="TreeGrafter"/>
</dbReference>
<dbReference type="EMBL" id="JH000956">
    <property type="protein sequence ID" value="EGW08523.1"/>
    <property type="molecule type" value="Genomic_DNA"/>
</dbReference>
<dbReference type="GO" id="GO:0006139">
    <property type="term" value="P:nucleobase-containing compound metabolic process"/>
    <property type="evidence" value="ECO:0007669"/>
    <property type="project" value="InterPro"/>
</dbReference>
<dbReference type="GO" id="GO:0005524">
    <property type="term" value="F:ATP binding"/>
    <property type="evidence" value="ECO:0007669"/>
    <property type="project" value="InterPro"/>
</dbReference>
<protein>
    <submittedName>
        <fullName evidence="2">Putative ATP-dependent RNA helicase DDX11</fullName>
    </submittedName>
</protein>
<dbReference type="Proteomes" id="UP000001075">
    <property type="component" value="Unassembled WGS sequence"/>
</dbReference>
<reference evidence="3" key="1">
    <citation type="journal article" date="2011" name="Nat. Biotechnol.">
        <title>The genomic sequence of the Chinese hamster ovary (CHO)-K1 cell line.</title>
        <authorList>
            <person name="Xu X."/>
            <person name="Nagarajan H."/>
            <person name="Lewis N.E."/>
            <person name="Pan S."/>
            <person name="Cai Z."/>
            <person name="Liu X."/>
            <person name="Chen W."/>
            <person name="Xie M."/>
            <person name="Wang W."/>
            <person name="Hammond S."/>
            <person name="Andersen M.R."/>
            <person name="Neff N."/>
            <person name="Passarelli B."/>
            <person name="Koh W."/>
            <person name="Fan H.C."/>
            <person name="Wang J."/>
            <person name="Gui Y."/>
            <person name="Lee K.H."/>
            <person name="Betenbaugh M.J."/>
            <person name="Quake S.R."/>
            <person name="Famili I."/>
            <person name="Palsson B.O."/>
            <person name="Wang J."/>
        </authorList>
    </citation>
    <scope>NUCLEOTIDE SEQUENCE [LARGE SCALE GENOMIC DNA]</scope>
    <source>
        <strain evidence="3">CHO K1 cell line</strain>
    </source>
</reference>
<dbReference type="InterPro" id="IPR006555">
    <property type="entry name" value="ATP-dep_Helicase_C"/>
</dbReference>
<keyword evidence="2" id="KW-0378">Hydrolase</keyword>
<accession>G3HZ20</accession>
<dbReference type="GO" id="GO:0003678">
    <property type="term" value="F:DNA helicase activity"/>
    <property type="evidence" value="ECO:0007669"/>
    <property type="project" value="TreeGrafter"/>
</dbReference>
<proteinExistence type="predicted"/>
<keyword evidence="2" id="KW-0547">Nucleotide-binding</keyword>
<dbReference type="Gene3D" id="3.40.50.300">
    <property type="entry name" value="P-loop containing nucleotide triphosphate hydrolases"/>
    <property type="match status" value="1"/>
</dbReference>
<dbReference type="InterPro" id="IPR027417">
    <property type="entry name" value="P-loop_NTPase"/>
</dbReference>
<dbReference type="PANTHER" id="PTHR11472">
    <property type="entry name" value="DNA REPAIR DEAD HELICASE RAD3/XP-D SUBFAMILY MEMBER"/>
    <property type="match status" value="1"/>
</dbReference>
<dbReference type="GO" id="GO:0005634">
    <property type="term" value="C:nucleus"/>
    <property type="evidence" value="ECO:0007669"/>
    <property type="project" value="TreeGrafter"/>
</dbReference>
<dbReference type="STRING" id="10029.G3HZ20"/>
<dbReference type="InParanoid" id="G3HZ20"/>
<gene>
    <name evidence="2" type="ORF">I79_016315</name>
</gene>
<keyword evidence="2" id="KW-0347">Helicase</keyword>
<dbReference type="InterPro" id="IPR045028">
    <property type="entry name" value="DinG/Rad3-like"/>
</dbReference>
<sequence length="196" mass="21902">MLWLQVSDFRDQLLACSGVEAERVVEFSCGHVIPPDNILPLIICSGPSNQQLEFTYQRRDLPQMMEETGRVLCNLCNVVPGGVVCFFPSYEYLRQIHAHWDKTGLLARLSVKKKLFQEPKRASQVEQVLMAYSKCIMVRGSEAGSRSPLCLAARNRCEAPGFGSATLVWLSPTVLRSGRRPSDRGLAPLCGCREDE</sequence>
<organism evidence="2 3">
    <name type="scientific">Cricetulus griseus</name>
    <name type="common">Chinese hamster</name>
    <name type="synonym">Cricetulus barabensis griseus</name>
    <dbReference type="NCBI Taxonomy" id="10029"/>
    <lineage>
        <taxon>Eukaryota</taxon>
        <taxon>Metazoa</taxon>
        <taxon>Chordata</taxon>
        <taxon>Craniata</taxon>
        <taxon>Vertebrata</taxon>
        <taxon>Euteleostomi</taxon>
        <taxon>Mammalia</taxon>
        <taxon>Eutheria</taxon>
        <taxon>Euarchontoglires</taxon>
        <taxon>Glires</taxon>
        <taxon>Rodentia</taxon>
        <taxon>Myomorpha</taxon>
        <taxon>Muroidea</taxon>
        <taxon>Cricetidae</taxon>
        <taxon>Cricetinae</taxon>
        <taxon>Cricetulus</taxon>
    </lineage>
</organism>
<keyword evidence="2" id="KW-0067">ATP-binding</keyword>